<evidence type="ECO:0000256" key="2">
    <source>
        <dbReference type="ARBA" id="ARBA00005426"/>
    </source>
</evidence>
<evidence type="ECO:0000256" key="10">
    <source>
        <dbReference type="ARBA" id="ARBA00030781"/>
    </source>
</evidence>
<evidence type="ECO:0000256" key="4">
    <source>
        <dbReference type="ARBA" id="ARBA00013858"/>
    </source>
</evidence>
<dbReference type="GO" id="GO:0030366">
    <property type="term" value="F:molybdopterin synthase activity"/>
    <property type="evidence" value="ECO:0007669"/>
    <property type="project" value="UniProtKB-EC"/>
</dbReference>
<evidence type="ECO:0000256" key="3">
    <source>
        <dbReference type="ARBA" id="ARBA00011950"/>
    </source>
</evidence>
<dbReference type="InterPro" id="IPR036563">
    <property type="entry name" value="MoaE_sf"/>
</dbReference>
<evidence type="ECO:0000256" key="12">
    <source>
        <dbReference type="ARBA" id="ARBA00049878"/>
    </source>
</evidence>
<keyword evidence="5" id="KW-0501">Molybdenum cofactor biosynthesis</keyword>
<dbReference type="AlphaFoldDB" id="A0A6M8HPI0"/>
<comment type="function">
    <text evidence="6">Converts molybdopterin precursor Z into molybdopterin. This requires the incorporation of two sulfur atoms into precursor Z to generate a dithiolene group. The sulfur is provided by MoaD.</text>
</comment>
<comment type="subunit">
    <text evidence="7">Heterotetramer of 2 MoaD subunits and 2 MoaE subunits. Also stable as homodimer. The enzyme changes between these two forms during catalysis.</text>
</comment>
<protein>
    <recommendedName>
        <fullName evidence="4">Molybdopterin synthase catalytic subunit</fullName>
        <ecNumber evidence="3">2.8.1.12</ecNumber>
    </recommendedName>
    <alternativeName>
        <fullName evidence="10">MPT synthase subunit 2</fullName>
    </alternativeName>
    <alternativeName>
        <fullName evidence="8">Molybdenum cofactor biosynthesis protein E</fullName>
    </alternativeName>
    <alternativeName>
        <fullName evidence="9">Molybdopterin-converting factor large subunit</fullName>
    </alternativeName>
    <alternativeName>
        <fullName evidence="11">Molybdopterin-converting factor subunit 2</fullName>
    </alternativeName>
</protein>
<accession>A0A6M8HPI0</accession>
<evidence type="ECO:0000313" key="14">
    <source>
        <dbReference type="Proteomes" id="UP000500767"/>
    </source>
</evidence>
<evidence type="ECO:0000313" key="13">
    <source>
        <dbReference type="EMBL" id="QKE90262.1"/>
    </source>
</evidence>
<dbReference type="EMBL" id="CP053708">
    <property type="protein sequence ID" value="QKE90262.1"/>
    <property type="molecule type" value="Genomic_DNA"/>
</dbReference>
<keyword evidence="14" id="KW-1185">Reference proteome</keyword>
<dbReference type="PROSITE" id="PS51257">
    <property type="entry name" value="PROKAR_LIPOPROTEIN"/>
    <property type="match status" value="1"/>
</dbReference>
<evidence type="ECO:0000256" key="11">
    <source>
        <dbReference type="ARBA" id="ARBA00032474"/>
    </source>
</evidence>
<dbReference type="Pfam" id="PF02391">
    <property type="entry name" value="MoaE"/>
    <property type="match status" value="1"/>
</dbReference>
<dbReference type="GO" id="GO:0006777">
    <property type="term" value="P:Mo-molybdopterin cofactor biosynthetic process"/>
    <property type="evidence" value="ECO:0007669"/>
    <property type="project" value="UniProtKB-KW"/>
</dbReference>
<dbReference type="PANTHER" id="PTHR23404">
    <property type="entry name" value="MOLYBDOPTERIN SYNTHASE RELATED"/>
    <property type="match status" value="1"/>
</dbReference>
<comment type="similarity">
    <text evidence="2">Belongs to the MoaE family.</text>
</comment>
<dbReference type="RefSeq" id="WP_171834057.1">
    <property type="nucleotide sequence ID" value="NZ_CP053708.1"/>
</dbReference>
<dbReference type="CDD" id="cd00756">
    <property type="entry name" value="MoaE"/>
    <property type="match status" value="1"/>
</dbReference>
<dbReference type="Gene3D" id="3.90.1170.40">
    <property type="entry name" value="Molybdopterin biosynthesis MoaE subunit"/>
    <property type="match status" value="1"/>
</dbReference>
<name>A0A6M8HPI0_9PROT</name>
<evidence type="ECO:0000256" key="8">
    <source>
        <dbReference type="ARBA" id="ARBA00029745"/>
    </source>
</evidence>
<proteinExistence type="inferred from homology"/>
<evidence type="ECO:0000256" key="7">
    <source>
        <dbReference type="ARBA" id="ARBA00026066"/>
    </source>
</evidence>
<organism evidence="13 14">
    <name type="scientific">Lichenicola cladoniae</name>
    <dbReference type="NCBI Taxonomy" id="1484109"/>
    <lineage>
        <taxon>Bacteria</taxon>
        <taxon>Pseudomonadati</taxon>
        <taxon>Pseudomonadota</taxon>
        <taxon>Alphaproteobacteria</taxon>
        <taxon>Acetobacterales</taxon>
        <taxon>Acetobacteraceae</taxon>
        <taxon>Lichenicola</taxon>
    </lineage>
</organism>
<comment type="catalytic activity">
    <reaction evidence="12">
        <text>2 [molybdopterin-synthase sulfur-carrier protein]-C-terminal-Gly-aminoethanethioate + cyclic pyranopterin phosphate + H2O = molybdopterin + 2 [molybdopterin-synthase sulfur-carrier protein]-C-terminal Gly-Gly + 2 H(+)</text>
        <dbReference type="Rhea" id="RHEA:26333"/>
        <dbReference type="Rhea" id="RHEA-COMP:12202"/>
        <dbReference type="Rhea" id="RHEA-COMP:19907"/>
        <dbReference type="ChEBI" id="CHEBI:15377"/>
        <dbReference type="ChEBI" id="CHEBI:15378"/>
        <dbReference type="ChEBI" id="CHEBI:58698"/>
        <dbReference type="ChEBI" id="CHEBI:59648"/>
        <dbReference type="ChEBI" id="CHEBI:90778"/>
        <dbReference type="ChEBI" id="CHEBI:232372"/>
        <dbReference type="EC" id="2.8.1.12"/>
    </reaction>
</comment>
<evidence type="ECO:0000256" key="5">
    <source>
        <dbReference type="ARBA" id="ARBA00023150"/>
    </source>
</evidence>
<sequence>MATVRVQEAPFDVAAEMAALTAASPGVGGIGCFVGIVRPDRRTDGRSLQALTLEHYPGMTERSIGAIAAEAEQRFELAGCTVLHRIGRLGIGEGIVLVLAAAPHRGHALDATAFLIDWLKTRAPFWKRQDYDDGGSDWVEARAADDEAAVRWS</sequence>
<evidence type="ECO:0000256" key="6">
    <source>
        <dbReference type="ARBA" id="ARBA00025448"/>
    </source>
</evidence>
<dbReference type="SUPFAM" id="SSF54690">
    <property type="entry name" value="Molybdopterin synthase subunit MoaE"/>
    <property type="match status" value="1"/>
</dbReference>
<gene>
    <name evidence="13" type="ORF">HN018_09610</name>
</gene>
<comment type="pathway">
    <text evidence="1">Cofactor biosynthesis; molybdopterin biosynthesis.</text>
</comment>
<evidence type="ECO:0000256" key="1">
    <source>
        <dbReference type="ARBA" id="ARBA00005046"/>
    </source>
</evidence>
<reference evidence="13 14" key="1">
    <citation type="journal article" date="2014" name="World J. Microbiol. Biotechnol.">
        <title>Biodiversity and physiological characteristics of Antarctic and Arctic lichens-associated bacteria.</title>
        <authorList>
            <person name="Lee Y.M."/>
            <person name="Kim E.H."/>
            <person name="Lee H.K."/>
            <person name="Hong S.G."/>
        </authorList>
    </citation>
    <scope>NUCLEOTIDE SEQUENCE [LARGE SCALE GENOMIC DNA]</scope>
    <source>
        <strain evidence="13 14">PAMC 26569</strain>
    </source>
</reference>
<dbReference type="InterPro" id="IPR003448">
    <property type="entry name" value="Mopterin_biosynth_MoaE"/>
</dbReference>
<dbReference type="EC" id="2.8.1.12" evidence="3"/>
<dbReference type="Proteomes" id="UP000500767">
    <property type="component" value="Chromosome"/>
</dbReference>
<evidence type="ECO:0000256" key="9">
    <source>
        <dbReference type="ARBA" id="ARBA00030407"/>
    </source>
</evidence>
<dbReference type="UniPathway" id="UPA00344"/>
<dbReference type="KEGG" id="lck:HN018_09610"/>